<dbReference type="AlphaFoldDB" id="A0A5K1VU64"/>
<dbReference type="VEuPathDB" id="AmoebaDB:EHI7A_099260"/>
<dbReference type="VEuPathDB" id="AmoebaDB:KM1_175030"/>
<feature type="compositionally biased region" description="Basic and acidic residues" evidence="7">
    <location>
        <begin position="182"/>
        <end position="197"/>
    </location>
</feature>
<evidence type="ECO:0000256" key="2">
    <source>
        <dbReference type="ARBA" id="ARBA00022517"/>
    </source>
</evidence>
<sequence length="345" mass="40699">MSIEKTQQVHQLLNQIHQNPTTIFPSVSTPIQQKIRDALKFILQYYGINGIIIDNFTDEQIYYQINEFNKQNLAKIKGIQKKIEKKIDAIKPVEIEEDNEKEKNGDSEKEDLSYMDEEIDMDKMNQAIDEMDNFELGDGDLDEIVDKEEDNSGEDEMSEENNDSIEDHQPIEGFEQDDDNDEVQKEPKNEFEKQQEIIKNKITKLEEENMKEKHWSMLGEIKGEERPVDSLVDLDIDFQNTNRPPPPMTKEQTLSLEDLIRRRIKEQSWDDVVRKTLVQKKEKKEIELDGEKSKLGLGEIYEQKYAKEIYGFNSKDEELNQQKKEIMKTFEYVMKELDKLTSAYR</sequence>
<dbReference type="VEuPathDB" id="AmoebaDB:EHI_142200"/>
<dbReference type="OMA" id="AKEDECY"/>
<comment type="similarity">
    <text evidence="6">Belongs to the MPP10 family.</text>
</comment>
<evidence type="ECO:0000256" key="1">
    <source>
        <dbReference type="ARBA" id="ARBA00004604"/>
    </source>
</evidence>
<dbReference type="PANTHER" id="PTHR17039:SF0">
    <property type="entry name" value="U3 SMALL NUCLEOLAR RIBONUCLEOPROTEIN PROTEIN MPP10"/>
    <property type="match status" value="1"/>
</dbReference>
<dbReference type="VEuPathDB" id="AmoebaDB:EHI8A_105490"/>
<keyword evidence="5 8" id="KW-0687">Ribonucleoprotein</keyword>
<evidence type="ECO:0000256" key="7">
    <source>
        <dbReference type="SAM" id="MobiDB-lite"/>
    </source>
</evidence>
<feature type="region of interest" description="Disordered" evidence="7">
    <location>
        <begin position="148"/>
        <end position="197"/>
    </location>
</feature>
<keyword evidence="4" id="KW-0539">Nucleus</keyword>
<keyword evidence="2" id="KW-0690">Ribosome biogenesis</keyword>
<dbReference type="GO" id="GO:0034457">
    <property type="term" value="C:Mpp10 complex"/>
    <property type="evidence" value="ECO:0007669"/>
    <property type="project" value="InterPro"/>
</dbReference>
<dbReference type="VEuPathDB" id="AmoebaDB:EHI5A_101340"/>
<dbReference type="Proteomes" id="UP000078387">
    <property type="component" value="Unassembled WGS sequence"/>
</dbReference>
<gene>
    <name evidence="8" type="ORF">CL6EHI_142200</name>
</gene>
<reference evidence="8 9" key="1">
    <citation type="submission" date="2016-05" db="EMBL/GenBank/DDBJ databases">
        <title>First whole genome sequencing of Entamoeba histolytica HM1:IMSS-clone-6.</title>
        <authorList>
            <person name="Mukherjee Avik.K."/>
            <person name="Izumyama S."/>
            <person name="Nakada-Tsukui K."/>
            <person name="Nozaki T."/>
        </authorList>
    </citation>
    <scope>NUCLEOTIDE SEQUENCE [LARGE SCALE GENOMIC DNA]</scope>
    <source>
        <strain evidence="8 9">HM1:IMSS clone 6</strain>
    </source>
</reference>
<feature type="compositionally biased region" description="Acidic residues" evidence="7">
    <location>
        <begin position="148"/>
        <end position="164"/>
    </location>
</feature>
<evidence type="ECO:0000256" key="4">
    <source>
        <dbReference type="ARBA" id="ARBA00023242"/>
    </source>
</evidence>
<dbReference type="EMBL" id="BDEQ01000001">
    <property type="protein sequence ID" value="GAT92939.1"/>
    <property type="molecule type" value="Genomic_DNA"/>
</dbReference>
<organism evidence="8 9">
    <name type="scientific">Entamoeba histolytica</name>
    <dbReference type="NCBI Taxonomy" id="5759"/>
    <lineage>
        <taxon>Eukaryota</taxon>
        <taxon>Amoebozoa</taxon>
        <taxon>Evosea</taxon>
        <taxon>Archamoebae</taxon>
        <taxon>Mastigamoebida</taxon>
        <taxon>Entamoebidae</taxon>
        <taxon>Entamoeba</taxon>
    </lineage>
</organism>
<accession>A0A5K1VU64</accession>
<dbReference type="PANTHER" id="PTHR17039">
    <property type="entry name" value="U3 SMALL NUCLEOLAR RIBONUCLEOPROTEIN PROTEIN MPP10"/>
    <property type="match status" value="1"/>
</dbReference>
<evidence type="ECO:0000313" key="8">
    <source>
        <dbReference type="EMBL" id="GAT92939.1"/>
    </source>
</evidence>
<comment type="caution">
    <text evidence="8">The sequence shown here is derived from an EMBL/GenBank/DDBJ whole genome shotgun (WGS) entry which is preliminary data.</text>
</comment>
<comment type="subcellular location">
    <subcellularLocation>
        <location evidence="1">Nucleus</location>
        <location evidence="1">Nucleolus</location>
    </subcellularLocation>
</comment>
<name>A0A5K1VU64_ENTHI</name>
<dbReference type="GO" id="GO:0006364">
    <property type="term" value="P:rRNA processing"/>
    <property type="evidence" value="ECO:0007669"/>
    <property type="project" value="UniProtKB-KW"/>
</dbReference>
<evidence type="ECO:0000313" key="9">
    <source>
        <dbReference type="Proteomes" id="UP000078387"/>
    </source>
</evidence>
<evidence type="ECO:0000256" key="6">
    <source>
        <dbReference type="ARBA" id="ARBA00029455"/>
    </source>
</evidence>
<dbReference type="Pfam" id="PF04006">
    <property type="entry name" value="Mpp10"/>
    <property type="match status" value="1"/>
</dbReference>
<evidence type="ECO:0000256" key="3">
    <source>
        <dbReference type="ARBA" id="ARBA00022552"/>
    </source>
</evidence>
<dbReference type="GO" id="GO:0032040">
    <property type="term" value="C:small-subunit processome"/>
    <property type="evidence" value="ECO:0007669"/>
    <property type="project" value="TreeGrafter"/>
</dbReference>
<keyword evidence="3" id="KW-0698">rRNA processing</keyword>
<dbReference type="GO" id="GO:0005732">
    <property type="term" value="C:sno(s)RNA-containing ribonucleoprotein complex"/>
    <property type="evidence" value="ECO:0007669"/>
    <property type="project" value="InterPro"/>
</dbReference>
<protein>
    <submittedName>
        <fullName evidence="8">U3 small nucleolar ribonucleoprotein subunit putative</fullName>
    </submittedName>
</protein>
<evidence type="ECO:0000256" key="5">
    <source>
        <dbReference type="ARBA" id="ARBA00023274"/>
    </source>
</evidence>
<proteinExistence type="inferred from homology"/>
<dbReference type="InterPro" id="IPR012173">
    <property type="entry name" value="Mpp10"/>
</dbReference>